<evidence type="ECO:0000256" key="3">
    <source>
        <dbReference type="ARBA" id="ARBA00008834"/>
    </source>
</evidence>
<comment type="similarity">
    <text evidence="4">Belongs to the pectinesterase family.</text>
</comment>
<evidence type="ECO:0000256" key="17">
    <source>
        <dbReference type="ARBA" id="ARBA00047928"/>
    </source>
</evidence>
<dbReference type="Pfam" id="PF00295">
    <property type="entry name" value="Glyco_hydro_28"/>
    <property type="match status" value="1"/>
</dbReference>
<dbReference type="PROSITE" id="PS00502">
    <property type="entry name" value="POLYGALACTURONASE"/>
    <property type="match status" value="1"/>
</dbReference>
<dbReference type="InterPro" id="IPR000070">
    <property type="entry name" value="Pectinesterase_cat"/>
</dbReference>
<keyword evidence="10" id="KW-0063">Aspartyl esterase</keyword>
<evidence type="ECO:0000256" key="4">
    <source>
        <dbReference type="ARBA" id="ARBA00008891"/>
    </source>
</evidence>
<evidence type="ECO:0000256" key="13">
    <source>
        <dbReference type="ARBA" id="ARBA00023295"/>
    </source>
</evidence>
<dbReference type="InterPro" id="IPR011050">
    <property type="entry name" value="Pectin_lyase_fold/virulence"/>
</dbReference>
<comment type="similarity">
    <text evidence="3">Belongs to the glycosyl hydrolase 28 family.</text>
</comment>
<evidence type="ECO:0000256" key="12">
    <source>
        <dbReference type="ARBA" id="ARBA00023277"/>
    </source>
</evidence>
<dbReference type="SUPFAM" id="SSF51126">
    <property type="entry name" value="Pectin lyase-like"/>
    <property type="match status" value="2"/>
</dbReference>
<keyword evidence="14" id="KW-0961">Cell wall biogenesis/degradation</keyword>
<keyword evidence="6" id="KW-0964">Secreted</keyword>
<dbReference type="PROSITE" id="PS00800">
    <property type="entry name" value="PECTINESTERASE_1"/>
    <property type="match status" value="1"/>
</dbReference>
<dbReference type="PANTHER" id="PTHR31736">
    <property type="match status" value="1"/>
</dbReference>
<evidence type="ECO:0000259" key="20">
    <source>
        <dbReference type="Pfam" id="PF01095"/>
    </source>
</evidence>
<evidence type="ECO:0000256" key="6">
    <source>
        <dbReference type="ARBA" id="ARBA00022525"/>
    </source>
</evidence>
<dbReference type="EC" id="3.1.1.11" evidence="5"/>
<accession>A0A4S9XEJ7</accession>
<dbReference type="GO" id="GO:0045490">
    <property type="term" value="P:pectin catabolic process"/>
    <property type="evidence" value="ECO:0007669"/>
    <property type="project" value="UniProtKB-UniPathway"/>
</dbReference>
<dbReference type="GO" id="GO:0030599">
    <property type="term" value="F:pectinesterase activity"/>
    <property type="evidence" value="ECO:0007669"/>
    <property type="project" value="UniProtKB-EC"/>
</dbReference>
<dbReference type="Gene3D" id="2.160.20.10">
    <property type="entry name" value="Single-stranded right-handed beta-helix, Pectin lyase-like"/>
    <property type="match status" value="2"/>
</dbReference>
<evidence type="ECO:0000256" key="9">
    <source>
        <dbReference type="ARBA" id="ARBA00022801"/>
    </source>
</evidence>
<keyword evidence="12" id="KW-0119">Carbohydrate metabolism</keyword>
<evidence type="ECO:0000256" key="14">
    <source>
        <dbReference type="ARBA" id="ARBA00023316"/>
    </source>
</evidence>
<keyword evidence="11" id="KW-0325">Glycoprotein</keyword>
<dbReference type="GO" id="GO:0016829">
    <property type="term" value="F:lyase activity"/>
    <property type="evidence" value="ECO:0007669"/>
    <property type="project" value="UniProtKB-KW"/>
</dbReference>
<evidence type="ECO:0000256" key="8">
    <source>
        <dbReference type="ARBA" id="ARBA00022737"/>
    </source>
</evidence>
<keyword evidence="21" id="KW-0456">Lyase</keyword>
<evidence type="ECO:0000256" key="10">
    <source>
        <dbReference type="ARBA" id="ARBA00023085"/>
    </source>
</evidence>
<comment type="function">
    <text evidence="16">Pectinolytic enzyme involved in the degradation of xylogalacturonan (xga), a galacturonan backbone heavily substituted with xylose, and which is one important component of the hairy regions of pectin. Activity requires a galacturonic acid backbone substituted with xylose.</text>
</comment>
<evidence type="ECO:0000256" key="5">
    <source>
        <dbReference type="ARBA" id="ARBA00013229"/>
    </source>
</evidence>
<dbReference type="InterPro" id="IPR018040">
    <property type="entry name" value="Pectinesterase_Tyr_AS"/>
</dbReference>
<dbReference type="AlphaFoldDB" id="A0A4S9XEJ7"/>
<gene>
    <name evidence="21" type="ORF">D6C84_08845</name>
</gene>
<organism evidence="21 22">
    <name type="scientific">Aureobasidium pullulans</name>
    <name type="common">Black yeast</name>
    <name type="synonym">Pullularia pullulans</name>
    <dbReference type="NCBI Taxonomy" id="5580"/>
    <lineage>
        <taxon>Eukaryota</taxon>
        <taxon>Fungi</taxon>
        <taxon>Dikarya</taxon>
        <taxon>Ascomycota</taxon>
        <taxon>Pezizomycotina</taxon>
        <taxon>Dothideomycetes</taxon>
        <taxon>Dothideomycetidae</taxon>
        <taxon>Dothideales</taxon>
        <taxon>Saccotheciaceae</taxon>
        <taxon>Aureobasidium</taxon>
    </lineage>
</organism>
<dbReference type="SMART" id="SM00710">
    <property type="entry name" value="PbH1"/>
    <property type="match status" value="6"/>
</dbReference>
<dbReference type="GO" id="GO:0004650">
    <property type="term" value="F:polygalacturonase activity"/>
    <property type="evidence" value="ECO:0007669"/>
    <property type="project" value="InterPro"/>
</dbReference>
<keyword evidence="7 19" id="KW-0732">Signal</keyword>
<feature type="chain" id="PRO_5020720868" description="pectinesterase" evidence="19">
    <location>
        <begin position="20"/>
        <end position="739"/>
    </location>
</feature>
<feature type="domain" description="Pectinesterase catalytic" evidence="20">
    <location>
        <begin position="51"/>
        <end position="307"/>
    </location>
</feature>
<evidence type="ECO:0000313" key="21">
    <source>
        <dbReference type="EMBL" id="THZ76304.1"/>
    </source>
</evidence>
<dbReference type="UniPathway" id="UPA00545">
    <property type="reaction ID" value="UER00823"/>
</dbReference>
<comment type="catalytic activity">
    <reaction evidence="17">
        <text>[(1-&gt;4)-alpha-D-galacturonosyl methyl ester](n) + n H2O = [(1-&gt;4)-alpha-D-galacturonosyl](n) + n methanol + n H(+)</text>
        <dbReference type="Rhea" id="RHEA:22380"/>
        <dbReference type="Rhea" id="RHEA-COMP:14570"/>
        <dbReference type="Rhea" id="RHEA-COMP:14573"/>
        <dbReference type="ChEBI" id="CHEBI:15377"/>
        <dbReference type="ChEBI" id="CHEBI:15378"/>
        <dbReference type="ChEBI" id="CHEBI:17790"/>
        <dbReference type="ChEBI" id="CHEBI:140522"/>
        <dbReference type="ChEBI" id="CHEBI:140523"/>
        <dbReference type="EC" id="3.1.1.11"/>
    </reaction>
</comment>
<feature type="signal peptide" evidence="19">
    <location>
        <begin position="1"/>
        <end position="19"/>
    </location>
</feature>
<dbReference type="PANTHER" id="PTHR31736:SF9">
    <property type="entry name" value="ENDO-XYLOGALACTURONAN HYDROLASE A-RELATED"/>
    <property type="match status" value="1"/>
</dbReference>
<keyword evidence="15" id="KW-0624">Polysaccharide degradation</keyword>
<feature type="active site" evidence="18">
    <location>
        <position position="584"/>
    </location>
</feature>
<dbReference type="FunFam" id="2.160.20.10:FF:000014">
    <property type="entry name" value="Pectinesterase"/>
    <property type="match status" value="1"/>
</dbReference>
<keyword evidence="8" id="KW-0677">Repeat</keyword>
<evidence type="ECO:0000313" key="22">
    <source>
        <dbReference type="Proteomes" id="UP000310039"/>
    </source>
</evidence>
<dbReference type="InterPro" id="IPR012334">
    <property type="entry name" value="Pectin_lyas_fold"/>
</dbReference>
<evidence type="ECO:0000256" key="19">
    <source>
        <dbReference type="SAM" id="SignalP"/>
    </source>
</evidence>
<comment type="caution">
    <text evidence="21">The sequence shown here is derived from an EMBL/GenBank/DDBJ whole genome shotgun (WGS) entry which is preliminary data.</text>
</comment>
<dbReference type="Pfam" id="PF01095">
    <property type="entry name" value="Pectinesterase"/>
    <property type="match status" value="1"/>
</dbReference>
<comment type="subcellular location">
    <subcellularLocation>
        <location evidence="1">Secreted</location>
    </subcellularLocation>
</comment>
<evidence type="ECO:0000256" key="18">
    <source>
        <dbReference type="PROSITE-ProRule" id="PRU10052"/>
    </source>
</evidence>
<dbReference type="EMBL" id="QZBT01000192">
    <property type="protein sequence ID" value="THZ76304.1"/>
    <property type="molecule type" value="Genomic_DNA"/>
</dbReference>
<dbReference type="GO" id="GO:0005576">
    <property type="term" value="C:extracellular region"/>
    <property type="evidence" value="ECO:0007669"/>
    <property type="project" value="UniProtKB-SubCell"/>
</dbReference>
<dbReference type="InterPro" id="IPR000743">
    <property type="entry name" value="Glyco_hydro_28"/>
</dbReference>
<comment type="pathway">
    <text evidence="2">Glycan metabolism; pectin degradation; 2-dehydro-3-deoxy-D-gluconate from pectin: step 1/5.</text>
</comment>
<evidence type="ECO:0000256" key="15">
    <source>
        <dbReference type="ARBA" id="ARBA00023326"/>
    </source>
</evidence>
<evidence type="ECO:0000256" key="7">
    <source>
        <dbReference type="ARBA" id="ARBA00022729"/>
    </source>
</evidence>
<reference evidence="21 22" key="1">
    <citation type="submission" date="2018-10" db="EMBL/GenBank/DDBJ databases">
        <title>Fifty Aureobasidium pullulans genomes reveal a recombining polyextremotolerant generalist.</title>
        <authorList>
            <person name="Gostincar C."/>
            <person name="Turk M."/>
            <person name="Zajc J."/>
            <person name="Gunde-Cimerman N."/>
        </authorList>
    </citation>
    <scope>NUCLEOTIDE SEQUENCE [LARGE SCALE GENOMIC DNA]</scope>
    <source>
        <strain evidence="21 22">EXF-3403</strain>
    </source>
</reference>
<protein>
    <recommendedName>
        <fullName evidence="5">pectinesterase</fullName>
        <ecNumber evidence="5">3.1.1.11</ecNumber>
    </recommendedName>
</protein>
<evidence type="ECO:0000256" key="2">
    <source>
        <dbReference type="ARBA" id="ARBA00005184"/>
    </source>
</evidence>
<keyword evidence="9" id="KW-0378">Hydrolase</keyword>
<dbReference type="GO" id="GO:0042545">
    <property type="term" value="P:cell wall modification"/>
    <property type="evidence" value="ECO:0007669"/>
    <property type="project" value="InterPro"/>
</dbReference>
<name>A0A4S9XEJ7_AURPU</name>
<dbReference type="Proteomes" id="UP000310039">
    <property type="component" value="Unassembled WGS sequence"/>
</dbReference>
<evidence type="ECO:0000256" key="11">
    <source>
        <dbReference type="ARBA" id="ARBA00023180"/>
    </source>
</evidence>
<evidence type="ECO:0000256" key="1">
    <source>
        <dbReference type="ARBA" id="ARBA00004613"/>
    </source>
</evidence>
<sequence>MRSFFSTIALLGFLPGLLALPTKGDVQVQSLEKRGARTAAPKGCLSVGSGATYTTMASAIKALGSSKNDACLYIKSGTYKEQLTIDYAGALTFYGETADTSSYKSNKVLITHGISSSAAGSLDASSTMNIRAVNFKMYNINVENSFGKGAQAVAVTANANKLSFYGCSFLGYQDTLYVKTGTQYYSNCLMKGAVDYIFGDASAWFDSCTIMSNGPGAITASSRTTSDDTAWYVFNNVNVISDGTDLVGKVFLGRPWRVNARVMFQKSQLSNVVNASGWTEMADGATPRYYEYKNSGDGSNTSKRKWTINASAAISINTVLGDSYSSWVDQSGTGSSSSSTSTTVSKTAAAKQVTPAKSAVAPAKSAVAKGPVCTPTAGGAATKDDTPAIYAAIQKCGNGGTIVIPASKTYYLNTVLEFDGCKSCVFQLDGTLKASDDLTYWEGKTAILHLKSVPGLTFTGAGVIDGNGQKAWDHFATDSSYKRPTLFYIDGGNNIKMDGWTMINPPNVFHSVKGNALNIAYSNLNMSAVSTSKNLPKNTDGFDIGASTYVTLTDITVLNDDDCVAFKPGSNFTTVIGITCTGSHGLSVGSLGKSNADAVSNIYVSDATMISSSKAVGIKTYPMGNGHGISTVTNVTYTNIKVQNSDYAIQIQSCYGEDGTYCETNGNNAVLKGIVFENFSGTTSKKYSPTTANLNCGAKGTCDVKVKNYAVKAGSGAGQVLCNNTPGSLGVTCTKGASG</sequence>
<keyword evidence="13" id="KW-0326">Glycosidase</keyword>
<evidence type="ECO:0000256" key="16">
    <source>
        <dbReference type="ARBA" id="ARBA00037278"/>
    </source>
</evidence>
<dbReference type="InterPro" id="IPR006626">
    <property type="entry name" value="PbH1"/>
</dbReference>
<proteinExistence type="inferred from homology"/>